<gene>
    <name evidence="18" type="ORF">BG53_06970</name>
</gene>
<dbReference type="OrthoDB" id="9786919at2"/>
<evidence type="ECO:0000256" key="3">
    <source>
        <dbReference type="ARBA" id="ARBA00012438"/>
    </source>
</evidence>
<dbReference type="Gene3D" id="1.10.287.130">
    <property type="match status" value="1"/>
</dbReference>
<keyword evidence="7" id="KW-0808">Transferase</keyword>
<protein>
    <recommendedName>
        <fullName evidence="4">Signal transduction histidine-protein kinase ArlS</fullName>
        <ecNumber evidence="3">2.7.13.3</ecNumber>
    </recommendedName>
</protein>
<dbReference type="PANTHER" id="PTHR45436">
    <property type="entry name" value="SENSOR HISTIDINE KINASE YKOH"/>
    <property type="match status" value="1"/>
</dbReference>
<evidence type="ECO:0000256" key="13">
    <source>
        <dbReference type="ARBA" id="ARBA00023012"/>
    </source>
</evidence>
<dbReference type="FunFam" id="1.10.287.130:FF:000001">
    <property type="entry name" value="Two-component sensor histidine kinase"/>
    <property type="match status" value="1"/>
</dbReference>
<feature type="transmembrane region" description="Helical" evidence="15">
    <location>
        <begin position="20"/>
        <end position="40"/>
    </location>
</feature>
<dbReference type="InterPro" id="IPR004358">
    <property type="entry name" value="Sig_transdc_His_kin-like_C"/>
</dbReference>
<evidence type="ECO:0000256" key="14">
    <source>
        <dbReference type="ARBA" id="ARBA00023136"/>
    </source>
</evidence>
<dbReference type="SMART" id="SM00388">
    <property type="entry name" value="HisKA"/>
    <property type="match status" value="1"/>
</dbReference>
<evidence type="ECO:0000259" key="17">
    <source>
        <dbReference type="PROSITE" id="PS50885"/>
    </source>
</evidence>
<evidence type="ECO:0000256" key="7">
    <source>
        <dbReference type="ARBA" id="ARBA00022679"/>
    </source>
</evidence>
<dbReference type="PRINTS" id="PR00344">
    <property type="entry name" value="BCTRLSENSOR"/>
</dbReference>
<keyword evidence="13" id="KW-0902">Two-component regulatory system</keyword>
<dbReference type="SUPFAM" id="SSF55874">
    <property type="entry name" value="ATPase domain of HSP90 chaperone/DNA topoisomerase II/histidine kinase"/>
    <property type="match status" value="1"/>
</dbReference>
<evidence type="ECO:0000256" key="11">
    <source>
        <dbReference type="ARBA" id="ARBA00022840"/>
    </source>
</evidence>
<evidence type="ECO:0000313" key="19">
    <source>
        <dbReference type="Proteomes" id="UP000053750"/>
    </source>
</evidence>
<evidence type="ECO:0000256" key="12">
    <source>
        <dbReference type="ARBA" id="ARBA00022989"/>
    </source>
</evidence>
<evidence type="ECO:0000256" key="8">
    <source>
        <dbReference type="ARBA" id="ARBA00022692"/>
    </source>
</evidence>
<dbReference type="PANTHER" id="PTHR45436:SF5">
    <property type="entry name" value="SENSOR HISTIDINE KINASE TRCS"/>
    <property type="match status" value="1"/>
</dbReference>
<comment type="caution">
    <text evidence="18">The sequence shown here is derived from an EMBL/GenBank/DDBJ whole genome shotgun (WGS) entry which is preliminary data.</text>
</comment>
<dbReference type="GO" id="GO:0005886">
    <property type="term" value="C:plasma membrane"/>
    <property type="evidence" value="ECO:0007669"/>
    <property type="project" value="UniProtKB-SubCell"/>
</dbReference>
<evidence type="ECO:0000256" key="5">
    <source>
        <dbReference type="ARBA" id="ARBA00022475"/>
    </source>
</evidence>
<dbReference type="Pfam" id="PF00512">
    <property type="entry name" value="HisKA"/>
    <property type="match status" value="1"/>
</dbReference>
<dbReference type="EMBL" id="JFHU01000199">
    <property type="protein sequence ID" value="EXX86165.1"/>
    <property type="molecule type" value="Genomic_DNA"/>
</dbReference>
<dbReference type="InterPro" id="IPR050428">
    <property type="entry name" value="TCS_sensor_his_kinase"/>
</dbReference>
<dbReference type="SMART" id="SM00304">
    <property type="entry name" value="HAMP"/>
    <property type="match status" value="1"/>
</dbReference>
<dbReference type="InterPro" id="IPR005467">
    <property type="entry name" value="His_kinase_dom"/>
</dbReference>
<evidence type="ECO:0000259" key="16">
    <source>
        <dbReference type="PROSITE" id="PS50109"/>
    </source>
</evidence>
<dbReference type="CDD" id="cd06225">
    <property type="entry name" value="HAMP"/>
    <property type="match status" value="1"/>
</dbReference>
<keyword evidence="9" id="KW-0547">Nucleotide-binding</keyword>
<feature type="domain" description="Histidine kinase" evidence="16">
    <location>
        <begin position="250"/>
        <end position="465"/>
    </location>
</feature>
<dbReference type="SUPFAM" id="SSF158472">
    <property type="entry name" value="HAMP domain-like"/>
    <property type="match status" value="1"/>
</dbReference>
<keyword evidence="6" id="KW-0597">Phosphoprotein</keyword>
<evidence type="ECO:0000256" key="6">
    <source>
        <dbReference type="ARBA" id="ARBA00022553"/>
    </source>
</evidence>
<sequence>MNNLQSTYARIPLRIKIAGLSSFLIVLLFLGYTMVQYAVITEWILREQETSLNRTVKEVNGYIRQQDTINAEAIRASEPFLQQVIQQNQFIRIIDGKEQTVLFVSRSVPDSWIPPRSVRSNTTENFRRGDDHLLVARSPLQAAGFSGTVEVASNLETVDQLQNRLKMLVVVCLSVGIVISAAGGIFLARQMVGPIKRMAATMNKIKLRGVHERVASVGNGDEISRLAVIFNEMMDELEKSFHQQRAFIENASHELRTPVAIIEGHLRLLHRWGKSDPRLLQESLDAAMQETHRLKELVDQLLDLSRLTDQRIPADERQVNLSAVLDSLIRNYRVLHPEASFNRQVPETMSVYMNPLHLEQILIILTDNAIRYSGIDKIVTYTGRLDNGHAEIAVRDNGEGIPSEDIPYLFQRFYRVDKARTRSLGGNGLGLSIAKGLAEAYEGDIAIESTLGVGTTVRIRIPARE</sequence>
<dbReference type="InterPro" id="IPR041610">
    <property type="entry name" value="ArlS_N"/>
</dbReference>
<keyword evidence="19" id="KW-1185">Reference proteome</keyword>
<dbReference type="EC" id="2.7.13.3" evidence="3"/>
<keyword evidence="5" id="KW-1003">Cell membrane</keyword>
<feature type="transmembrane region" description="Helical" evidence="15">
    <location>
        <begin position="167"/>
        <end position="188"/>
    </location>
</feature>
<dbReference type="FunFam" id="3.30.565.10:FF:000006">
    <property type="entry name" value="Sensor histidine kinase WalK"/>
    <property type="match status" value="1"/>
</dbReference>
<dbReference type="SUPFAM" id="SSF47384">
    <property type="entry name" value="Homodimeric domain of signal transducing histidine kinase"/>
    <property type="match status" value="1"/>
</dbReference>
<accession>A0A9W5S059</accession>
<keyword evidence="12 15" id="KW-1133">Transmembrane helix</keyword>
<dbReference type="Pfam" id="PF00672">
    <property type="entry name" value="HAMP"/>
    <property type="match status" value="1"/>
</dbReference>
<evidence type="ECO:0000256" key="2">
    <source>
        <dbReference type="ARBA" id="ARBA00004651"/>
    </source>
</evidence>
<dbReference type="InterPro" id="IPR036890">
    <property type="entry name" value="HATPase_C_sf"/>
</dbReference>
<comment type="subcellular location">
    <subcellularLocation>
        <location evidence="2">Cell membrane</location>
        <topology evidence="2">Multi-pass membrane protein</topology>
    </subcellularLocation>
</comment>
<dbReference type="Proteomes" id="UP000053750">
    <property type="component" value="Unassembled WGS sequence"/>
</dbReference>
<dbReference type="GO" id="GO:0000155">
    <property type="term" value="F:phosphorelay sensor kinase activity"/>
    <property type="evidence" value="ECO:0007669"/>
    <property type="project" value="InterPro"/>
</dbReference>
<dbReference type="InterPro" id="IPR003660">
    <property type="entry name" value="HAMP_dom"/>
</dbReference>
<keyword evidence="11" id="KW-0067">ATP-binding</keyword>
<dbReference type="Gene3D" id="3.30.565.10">
    <property type="entry name" value="Histidine kinase-like ATPase, C-terminal domain"/>
    <property type="match status" value="1"/>
</dbReference>
<name>A0A9W5S059_9BACL</name>
<reference evidence="18 19" key="1">
    <citation type="submission" date="2014-02" db="EMBL/GenBank/DDBJ databases">
        <title>Genome sequence of Paenibacillus darwinianus reveals adaptive mechanisms for survival in Antarctic soils.</title>
        <authorList>
            <person name="Dsouza M."/>
            <person name="Taylor M.W."/>
            <person name="Turner S.J."/>
            <person name="Aislabie J."/>
        </authorList>
    </citation>
    <scope>NUCLEOTIDE SEQUENCE [LARGE SCALE GENOMIC DNA]</scope>
    <source>
        <strain evidence="18 19">CE1</strain>
    </source>
</reference>
<dbReference type="AlphaFoldDB" id="A0A9W5S059"/>
<evidence type="ECO:0000256" key="9">
    <source>
        <dbReference type="ARBA" id="ARBA00022741"/>
    </source>
</evidence>
<keyword evidence="10 18" id="KW-0418">Kinase</keyword>
<proteinExistence type="predicted"/>
<evidence type="ECO:0000313" key="18">
    <source>
        <dbReference type="EMBL" id="EXX86165.1"/>
    </source>
</evidence>
<evidence type="ECO:0000256" key="10">
    <source>
        <dbReference type="ARBA" id="ARBA00022777"/>
    </source>
</evidence>
<keyword evidence="8 15" id="KW-0812">Transmembrane</keyword>
<organism evidence="18 19">
    <name type="scientific">Paenibacillus darwinianus</name>
    <dbReference type="NCBI Taxonomy" id="1380763"/>
    <lineage>
        <taxon>Bacteria</taxon>
        <taxon>Bacillati</taxon>
        <taxon>Bacillota</taxon>
        <taxon>Bacilli</taxon>
        <taxon>Bacillales</taxon>
        <taxon>Paenibacillaceae</taxon>
        <taxon>Paenibacillus</taxon>
    </lineage>
</organism>
<dbReference type="CDD" id="cd00075">
    <property type="entry name" value="HATPase"/>
    <property type="match status" value="1"/>
</dbReference>
<dbReference type="Pfam" id="PF18719">
    <property type="entry name" value="ArlS_N"/>
    <property type="match status" value="1"/>
</dbReference>
<keyword evidence="14 15" id="KW-0472">Membrane</keyword>
<dbReference type="InterPro" id="IPR003661">
    <property type="entry name" value="HisK_dim/P_dom"/>
</dbReference>
<feature type="domain" description="HAMP" evidence="17">
    <location>
        <begin position="189"/>
        <end position="242"/>
    </location>
</feature>
<evidence type="ECO:0000256" key="15">
    <source>
        <dbReference type="SAM" id="Phobius"/>
    </source>
</evidence>
<dbReference type="PROSITE" id="PS50109">
    <property type="entry name" value="HIS_KIN"/>
    <property type="match status" value="1"/>
</dbReference>
<dbReference type="PROSITE" id="PS50885">
    <property type="entry name" value="HAMP"/>
    <property type="match status" value="1"/>
</dbReference>
<dbReference type="InterPro" id="IPR003594">
    <property type="entry name" value="HATPase_dom"/>
</dbReference>
<dbReference type="SMART" id="SM00387">
    <property type="entry name" value="HATPase_c"/>
    <property type="match status" value="1"/>
</dbReference>
<dbReference type="Pfam" id="PF02518">
    <property type="entry name" value="HATPase_c"/>
    <property type="match status" value="1"/>
</dbReference>
<dbReference type="InterPro" id="IPR036097">
    <property type="entry name" value="HisK_dim/P_sf"/>
</dbReference>
<dbReference type="CDD" id="cd00082">
    <property type="entry name" value="HisKA"/>
    <property type="match status" value="1"/>
</dbReference>
<evidence type="ECO:0000256" key="1">
    <source>
        <dbReference type="ARBA" id="ARBA00000085"/>
    </source>
</evidence>
<evidence type="ECO:0000256" key="4">
    <source>
        <dbReference type="ARBA" id="ARBA00015735"/>
    </source>
</evidence>
<dbReference type="GO" id="GO:0005524">
    <property type="term" value="F:ATP binding"/>
    <property type="evidence" value="ECO:0007669"/>
    <property type="project" value="UniProtKB-KW"/>
</dbReference>
<comment type="catalytic activity">
    <reaction evidence="1">
        <text>ATP + protein L-histidine = ADP + protein N-phospho-L-histidine.</text>
        <dbReference type="EC" id="2.7.13.3"/>
    </reaction>
</comment>
<dbReference type="Gene3D" id="6.10.340.10">
    <property type="match status" value="1"/>
</dbReference>